<dbReference type="EMBL" id="JAUFQU010000001">
    <property type="protein sequence ID" value="MDN3707523.1"/>
    <property type="molecule type" value="Genomic_DNA"/>
</dbReference>
<accession>A0ABT8CSP4</accession>
<feature type="domain" description="HTH araC/xylS-type" evidence="4">
    <location>
        <begin position="199"/>
        <end position="297"/>
    </location>
</feature>
<dbReference type="SUPFAM" id="SSF46689">
    <property type="entry name" value="Homeodomain-like"/>
    <property type="match status" value="1"/>
</dbReference>
<sequence>MQQLFINTTLTLYFMEIYELSKQLKINGFSINTLKKVIDRNNGNRAFNTLDYYCIYIVFNYATIIVEGEEYEIIGPHIVFIGPSKSIVYQKNPEEDNTYVIAFSASFYERSAKDSMFLNSELFYNFNQDVFISPTKATQYDIKRFAIDRLALYEHKDSGLYVSIAHNTIEALLLDGLLNIEEKSLHITRKNLQNIDLVNKFRVLLHTDFKKHKIVKYYADKLNITPRRLTEMTEHVLGKTPKQIITERLLQESIRLLKHSTASIAEISYELDFNDEGNFGTFIKKHLGKTPKEVRTDSKLNGNK</sequence>
<keyword evidence="1" id="KW-0805">Transcription regulation</keyword>
<evidence type="ECO:0000313" key="6">
    <source>
        <dbReference type="Proteomes" id="UP001242368"/>
    </source>
</evidence>
<dbReference type="Pfam" id="PF12833">
    <property type="entry name" value="HTH_18"/>
    <property type="match status" value="1"/>
</dbReference>
<evidence type="ECO:0000313" key="5">
    <source>
        <dbReference type="EMBL" id="MDN3707523.1"/>
    </source>
</evidence>
<organism evidence="5 6">
    <name type="scientific">Paenimyroides ceti</name>
    <dbReference type="NCBI Taxonomy" id="395087"/>
    <lineage>
        <taxon>Bacteria</taxon>
        <taxon>Pseudomonadati</taxon>
        <taxon>Bacteroidota</taxon>
        <taxon>Flavobacteriia</taxon>
        <taxon>Flavobacteriales</taxon>
        <taxon>Flavobacteriaceae</taxon>
        <taxon>Paenimyroides</taxon>
    </lineage>
</organism>
<keyword evidence="3" id="KW-0804">Transcription</keyword>
<dbReference type="PANTHER" id="PTHR43280:SF32">
    <property type="entry name" value="TRANSCRIPTIONAL REGULATORY PROTEIN"/>
    <property type="match status" value="1"/>
</dbReference>
<dbReference type="InterPro" id="IPR009057">
    <property type="entry name" value="Homeodomain-like_sf"/>
</dbReference>
<dbReference type="InterPro" id="IPR018060">
    <property type="entry name" value="HTH_AraC"/>
</dbReference>
<gene>
    <name evidence="5" type="ORF">QW060_10305</name>
</gene>
<dbReference type="SMART" id="SM00342">
    <property type="entry name" value="HTH_ARAC"/>
    <property type="match status" value="1"/>
</dbReference>
<reference evidence="6" key="1">
    <citation type="journal article" date="2019" name="Int. J. Syst. Evol. Microbiol.">
        <title>The Global Catalogue of Microorganisms (GCM) 10K type strain sequencing project: providing services to taxonomists for standard genome sequencing and annotation.</title>
        <authorList>
            <consortium name="The Broad Institute Genomics Platform"/>
            <consortium name="The Broad Institute Genome Sequencing Center for Infectious Disease"/>
            <person name="Wu L."/>
            <person name="Ma J."/>
        </authorList>
    </citation>
    <scope>NUCLEOTIDE SEQUENCE [LARGE SCALE GENOMIC DNA]</scope>
    <source>
        <strain evidence="6">CECT 7184</strain>
    </source>
</reference>
<name>A0ABT8CSP4_9FLAO</name>
<keyword evidence="6" id="KW-1185">Reference proteome</keyword>
<keyword evidence="2" id="KW-0238">DNA-binding</keyword>
<evidence type="ECO:0000256" key="1">
    <source>
        <dbReference type="ARBA" id="ARBA00023015"/>
    </source>
</evidence>
<proteinExistence type="predicted"/>
<dbReference type="PANTHER" id="PTHR43280">
    <property type="entry name" value="ARAC-FAMILY TRANSCRIPTIONAL REGULATOR"/>
    <property type="match status" value="1"/>
</dbReference>
<dbReference type="Gene3D" id="1.10.10.60">
    <property type="entry name" value="Homeodomain-like"/>
    <property type="match status" value="1"/>
</dbReference>
<dbReference type="RefSeq" id="WP_290363496.1">
    <property type="nucleotide sequence ID" value="NZ_JAUFQU010000001.1"/>
</dbReference>
<dbReference type="Proteomes" id="UP001242368">
    <property type="component" value="Unassembled WGS sequence"/>
</dbReference>
<evidence type="ECO:0000256" key="2">
    <source>
        <dbReference type="ARBA" id="ARBA00023125"/>
    </source>
</evidence>
<evidence type="ECO:0000259" key="4">
    <source>
        <dbReference type="PROSITE" id="PS01124"/>
    </source>
</evidence>
<dbReference type="PROSITE" id="PS01124">
    <property type="entry name" value="HTH_ARAC_FAMILY_2"/>
    <property type="match status" value="1"/>
</dbReference>
<protein>
    <submittedName>
        <fullName evidence="5">Helix-turn-helix domain-containing protein</fullName>
    </submittedName>
</protein>
<evidence type="ECO:0000256" key="3">
    <source>
        <dbReference type="ARBA" id="ARBA00023163"/>
    </source>
</evidence>
<comment type="caution">
    <text evidence="5">The sequence shown here is derived from an EMBL/GenBank/DDBJ whole genome shotgun (WGS) entry which is preliminary data.</text>
</comment>